<evidence type="ECO:0000313" key="3">
    <source>
        <dbReference type="Proteomes" id="UP001054252"/>
    </source>
</evidence>
<dbReference type="PANTHER" id="PTHR13847:SF261">
    <property type="entry name" value="FAD-DEPENDENT OXIDOREDUCTASE FAMILY PROTEIN"/>
    <property type="match status" value="1"/>
</dbReference>
<protein>
    <recommendedName>
        <fullName evidence="1">FAD dependent oxidoreductase domain-containing protein</fullName>
    </recommendedName>
</protein>
<dbReference type="GO" id="GO:0005737">
    <property type="term" value="C:cytoplasm"/>
    <property type="evidence" value="ECO:0007669"/>
    <property type="project" value="TreeGrafter"/>
</dbReference>
<dbReference type="InterPro" id="IPR006076">
    <property type="entry name" value="FAD-dep_OxRdtase"/>
</dbReference>
<dbReference type="Gene3D" id="3.50.50.60">
    <property type="entry name" value="FAD/NAD(P)-binding domain"/>
    <property type="match status" value="1"/>
</dbReference>
<proteinExistence type="predicted"/>
<dbReference type="Gene3D" id="3.30.9.10">
    <property type="entry name" value="D-Amino Acid Oxidase, subunit A, domain 2"/>
    <property type="match status" value="1"/>
</dbReference>
<feature type="domain" description="FAD dependent oxidoreductase" evidence="1">
    <location>
        <begin position="19"/>
        <end position="104"/>
    </location>
</feature>
<organism evidence="2 3">
    <name type="scientific">Rubroshorea leprosula</name>
    <dbReference type="NCBI Taxonomy" id="152421"/>
    <lineage>
        <taxon>Eukaryota</taxon>
        <taxon>Viridiplantae</taxon>
        <taxon>Streptophyta</taxon>
        <taxon>Embryophyta</taxon>
        <taxon>Tracheophyta</taxon>
        <taxon>Spermatophyta</taxon>
        <taxon>Magnoliopsida</taxon>
        <taxon>eudicotyledons</taxon>
        <taxon>Gunneridae</taxon>
        <taxon>Pentapetalae</taxon>
        <taxon>rosids</taxon>
        <taxon>malvids</taxon>
        <taxon>Malvales</taxon>
        <taxon>Dipterocarpaceae</taxon>
        <taxon>Rubroshorea</taxon>
    </lineage>
</organism>
<evidence type="ECO:0000259" key="1">
    <source>
        <dbReference type="Pfam" id="PF01266"/>
    </source>
</evidence>
<dbReference type="AlphaFoldDB" id="A0AAV5IX30"/>
<dbReference type="EMBL" id="BPVZ01000020">
    <property type="protein sequence ID" value="GKV03360.1"/>
    <property type="molecule type" value="Genomic_DNA"/>
</dbReference>
<dbReference type="PANTHER" id="PTHR13847">
    <property type="entry name" value="SARCOSINE DEHYDROGENASE-RELATED"/>
    <property type="match status" value="1"/>
</dbReference>
<keyword evidence="3" id="KW-1185">Reference proteome</keyword>
<reference evidence="2 3" key="1">
    <citation type="journal article" date="2021" name="Commun. Biol.">
        <title>The genome of Shorea leprosula (Dipterocarpaceae) highlights the ecological relevance of drought in aseasonal tropical rainforests.</title>
        <authorList>
            <person name="Ng K.K.S."/>
            <person name="Kobayashi M.J."/>
            <person name="Fawcett J.A."/>
            <person name="Hatakeyama M."/>
            <person name="Paape T."/>
            <person name="Ng C.H."/>
            <person name="Ang C.C."/>
            <person name="Tnah L.H."/>
            <person name="Lee C.T."/>
            <person name="Nishiyama T."/>
            <person name="Sese J."/>
            <person name="O'Brien M.J."/>
            <person name="Copetti D."/>
            <person name="Mohd Noor M.I."/>
            <person name="Ong R.C."/>
            <person name="Putra M."/>
            <person name="Sireger I.Z."/>
            <person name="Indrioko S."/>
            <person name="Kosugi Y."/>
            <person name="Izuno A."/>
            <person name="Isagi Y."/>
            <person name="Lee S.L."/>
            <person name="Shimizu K.K."/>
        </authorList>
    </citation>
    <scope>NUCLEOTIDE SEQUENCE [LARGE SCALE GENOMIC DNA]</scope>
    <source>
        <strain evidence="2">214</strain>
    </source>
</reference>
<comment type="caution">
    <text evidence="2">The sequence shown here is derived from an EMBL/GenBank/DDBJ whole genome shotgun (WGS) entry which is preliminary data.</text>
</comment>
<gene>
    <name evidence="2" type="ORF">SLEP1_g15675</name>
</gene>
<dbReference type="Pfam" id="PF01266">
    <property type="entry name" value="DAO"/>
    <property type="match status" value="1"/>
</dbReference>
<dbReference type="InterPro" id="IPR036188">
    <property type="entry name" value="FAD/NAD-bd_sf"/>
</dbReference>
<dbReference type="Proteomes" id="UP001054252">
    <property type="component" value="Unassembled WGS sequence"/>
</dbReference>
<sequence length="125" mass="13687">MGSTWDWQSSNSSPNVSADEASKALQELLPKASTVYPEIIDWNFIAARAGLRAMPPLTPHGSLPLLGCVNDFLSEKPTCQYWLLGGLGSRGLLYHGWLGKLTAKAVLSCNEQIIPVELTSWKNMK</sequence>
<name>A0AAV5IX30_9ROSI</name>
<accession>A0AAV5IX30</accession>
<evidence type="ECO:0000313" key="2">
    <source>
        <dbReference type="EMBL" id="GKV03360.1"/>
    </source>
</evidence>